<keyword evidence="2" id="KW-1185">Reference proteome</keyword>
<organism evidence="1 2">
    <name type="scientific">Sporanaerobium hydrogeniformans</name>
    <dbReference type="NCBI Taxonomy" id="3072179"/>
    <lineage>
        <taxon>Bacteria</taxon>
        <taxon>Bacillati</taxon>
        <taxon>Bacillota</taxon>
        <taxon>Clostridia</taxon>
        <taxon>Lachnospirales</taxon>
        <taxon>Lachnospiraceae</taxon>
        <taxon>Sporanaerobium</taxon>
    </lineage>
</organism>
<protein>
    <submittedName>
        <fullName evidence="1">Uncharacterized protein</fullName>
    </submittedName>
</protein>
<dbReference type="EMBL" id="PEDL01000004">
    <property type="protein sequence ID" value="PHV71253.1"/>
    <property type="molecule type" value="Genomic_DNA"/>
</dbReference>
<sequence length="383" mass="42601">MKKMKWVVWMLVGILLVGCNKSEEANSGQVTTEKIEAEVQEGIDVFGEITANQTKEIYIDFPATVEKLYVKEGDCVKKGDKLATLDIKSYETSILKKEKEMELLEVQLGEFEKNLDPTSVEASKIKQELLLKERLLQEETDPELKMQTEEIAEAERVLAKARKDYEVLETLYVAGSLAKNEVDEAQLGIQSKEKTLKEAEAKLEKAKTEKQLELDALAASLKVKQTQASNTSYSNKSEIDELIIRRSIAEVELEEMQSRLRKSYIKGKDIIAETDSIVEKLGIQEGCLVGRDGQGVALKLVDETSLVATVDIPESFIKDVKLGSQAEVKCYADEEQVIKGQISRIAHKAIEESGETIVKADVTLAGHGAFIKLGYGVDVKILK</sequence>
<gene>
    <name evidence="1" type="ORF">CS063_06060</name>
</gene>
<evidence type="ECO:0000313" key="1">
    <source>
        <dbReference type="EMBL" id="PHV71253.1"/>
    </source>
</evidence>
<evidence type="ECO:0000313" key="2">
    <source>
        <dbReference type="Proteomes" id="UP000224460"/>
    </source>
</evidence>
<reference evidence="1" key="1">
    <citation type="submission" date="2017-10" db="EMBL/GenBank/DDBJ databases">
        <title>Genome sequence of cellulolytic Lachnospiraceae bacterium XHS1971 isolated from hotspring sediment.</title>
        <authorList>
            <person name="Vasudevan G."/>
            <person name="Joshi A.J."/>
            <person name="Hivarkar S."/>
            <person name="Lanjekar V.B."/>
            <person name="Dhakephalkar P.K."/>
            <person name="Dagar S."/>
        </authorList>
    </citation>
    <scope>NUCLEOTIDE SEQUENCE</scope>
    <source>
        <strain evidence="1">XHS1971</strain>
    </source>
</reference>
<proteinExistence type="predicted"/>
<comment type="caution">
    <text evidence="1">The sequence shown here is derived from an EMBL/GenBank/DDBJ whole genome shotgun (WGS) entry which is preliminary data.</text>
</comment>
<name>A0AC61DDX1_9FIRM</name>
<dbReference type="Proteomes" id="UP000224460">
    <property type="component" value="Unassembled WGS sequence"/>
</dbReference>
<accession>A0AC61DDX1</accession>